<feature type="domain" description="BIG2" evidence="8">
    <location>
        <begin position="2026"/>
        <end position="2100"/>
    </location>
</feature>
<feature type="chain" id="PRO_5012815776" evidence="7">
    <location>
        <begin position="27"/>
        <end position="2327"/>
    </location>
</feature>
<dbReference type="EMBL" id="FQVI01000003">
    <property type="protein sequence ID" value="SHE62435.1"/>
    <property type="molecule type" value="Genomic_DNA"/>
</dbReference>
<evidence type="ECO:0000313" key="9">
    <source>
        <dbReference type="EMBL" id="SHE62435.1"/>
    </source>
</evidence>
<dbReference type="CDD" id="cd18819">
    <property type="entry name" value="GH43_LbAraf43-like"/>
    <property type="match status" value="1"/>
</dbReference>
<evidence type="ECO:0000256" key="3">
    <source>
        <dbReference type="ARBA" id="ARBA00022737"/>
    </source>
</evidence>
<evidence type="ECO:0000256" key="7">
    <source>
        <dbReference type="SAM" id="SignalP"/>
    </source>
</evidence>
<dbReference type="Gene3D" id="2.10.270.10">
    <property type="entry name" value="Cholin Binding"/>
    <property type="match status" value="2"/>
</dbReference>
<keyword evidence="2 7" id="KW-0732">Signal</keyword>
<feature type="repeat" description="Cell wall-binding" evidence="6">
    <location>
        <begin position="2227"/>
        <end position="2246"/>
    </location>
</feature>
<name>A0A1M4V0G0_9CLOT</name>
<protein>
    <submittedName>
        <fullName evidence="9">Beta-xylosidase, GH43 family</fullName>
    </submittedName>
</protein>
<dbReference type="SUPFAM" id="SSF75005">
    <property type="entry name" value="Arabinanase/levansucrase/invertase"/>
    <property type="match status" value="2"/>
</dbReference>
<feature type="repeat" description="Cell wall-binding" evidence="6">
    <location>
        <begin position="2267"/>
        <end position="2286"/>
    </location>
</feature>
<dbReference type="Gene3D" id="2.115.10.20">
    <property type="entry name" value="Glycosyl hydrolase domain, family 43"/>
    <property type="match status" value="2"/>
</dbReference>
<organism evidence="9 10">
    <name type="scientific">Lactonifactor longoviformis DSM 17459</name>
    <dbReference type="NCBI Taxonomy" id="1122155"/>
    <lineage>
        <taxon>Bacteria</taxon>
        <taxon>Bacillati</taxon>
        <taxon>Bacillota</taxon>
        <taxon>Clostridia</taxon>
        <taxon>Eubacteriales</taxon>
        <taxon>Clostridiaceae</taxon>
        <taxon>Lactonifactor</taxon>
    </lineage>
</organism>
<dbReference type="PANTHER" id="PTHR43817:SF1">
    <property type="entry name" value="HYDROLASE, FAMILY 43, PUTATIVE (AFU_ORTHOLOGUE AFUA_3G01660)-RELATED"/>
    <property type="match status" value="1"/>
</dbReference>
<dbReference type="Gene3D" id="2.20.120.10">
    <property type="entry name" value="Multimodular pneumococcal cell wall endolysin, domain 3"/>
    <property type="match status" value="1"/>
</dbReference>
<keyword evidence="5" id="KW-0326">Glycosidase</keyword>
<dbReference type="Proteomes" id="UP000184245">
    <property type="component" value="Unassembled WGS sequence"/>
</dbReference>
<dbReference type="Pfam" id="PF01473">
    <property type="entry name" value="Choline_bind_1"/>
    <property type="match status" value="2"/>
</dbReference>
<keyword evidence="4" id="KW-0378">Hydrolase</keyword>
<dbReference type="InterPro" id="IPR008964">
    <property type="entry name" value="Invasin/intimin_cell_adhesion"/>
</dbReference>
<feature type="repeat" description="Cell wall-binding" evidence="6">
    <location>
        <begin position="2127"/>
        <end position="2146"/>
    </location>
</feature>
<feature type="signal peptide" evidence="7">
    <location>
        <begin position="1"/>
        <end position="26"/>
    </location>
</feature>
<dbReference type="PROSITE" id="PS51257">
    <property type="entry name" value="PROKAR_LIPOPROTEIN"/>
    <property type="match status" value="1"/>
</dbReference>
<dbReference type="PANTHER" id="PTHR43817">
    <property type="entry name" value="GLYCOSYL HYDROLASE"/>
    <property type="match status" value="1"/>
</dbReference>
<dbReference type="GO" id="GO:0005975">
    <property type="term" value="P:carbohydrate metabolic process"/>
    <property type="evidence" value="ECO:0007669"/>
    <property type="project" value="InterPro"/>
</dbReference>
<feature type="repeat" description="Cell wall-binding" evidence="6">
    <location>
        <begin position="2287"/>
        <end position="2306"/>
    </location>
</feature>
<dbReference type="InterPro" id="IPR018337">
    <property type="entry name" value="Cell_wall/Cho-bd_repeat"/>
</dbReference>
<dbReference type="SUPFAM" id="SSF49899">
    <property type="entry name" value="Concanavalin A-like lectins/glucanases"/>
    <property type="match status" value="2"/>
</dbReference>
<dbReference type="Gene3D" id="2.60.40.1080">
    <property type="match status" value="1"/>
</dbReference>
<dbReference type="SUPFAM" id="SSF49373">
    <property type="entry name" value="Invasin/intimin cell-adhesion fragments"/>
    <property type="match status" value="1"/>
</dbReference>
<evidence type="ECO:0000256" key="6">
    <source>
        <dbReference type="PROSITE-ProRule" id="PRU00591"/>
    </source>
</evidence>
<dbReference type="SMART" id="SM00635">
    <property type="entry name" value="BID_2"/>
    <property type="match status" value="1"/>
</dbReference>
<dbReference type="InterPro" id="IPR006710">
    <property type="entry name" value="Glyco_hydro_43"/>
</dbReference>
<evidence type="ECO:0000256" key="5">
    <source>
        <dbReference type="ARBA" id="ARBA00023295"/>
    </source>
</evidence>
<dbReference type="InterPro" id="IPR013320">
    <property type="entry name" value="ConA-like_dom_sf"/>
</dbReference>
<dbReference type="Pfam" id="PF19127">
    <property type="entry name" value="Choline_bind_3"/>
    <property type="match status" value="3"/>
</dbReference>
<keyword evidence="10" id="KW-1185">Reference proteome</keyword>
<dbReference type="Gene3D" id="2.60.120.200">
    <property type="match status" value="2"/>
</dbReference>
<dbReference type="Pfam" id="PF13385">
    <property type="entry name" value="Laminin_G_3"/>
    <property type="match status" value="2"/>
</dbReference>
<keyword evidence="3" id="KW-0677">Repeat</keyword>
<dbReference type="OrthoDB" id="273314at2"/>
<feature type="repeat" description="Cell wall-binding" evidence="6">
    <location>
        <begin position="2167"/>
        <end position="2186"/>
    </location>
</feature>
<dbReference type="SUPFAM" id="SSF69360">
    <property type="entry name" value="Cell wall binding repeat"/>
    <property type="match status" value="2"/>
</dbReference>
<dbReference type="Pfam" id="PF02368">
    <property type="entry name" value="Big_2"/>
    <property type="match status" value="1"/>
</dbReference>
<evidence type="ECO:0000256" key="2">
    <source>
        <dbReference type="ARBA" id="ARBA00022729"/>
    </source>
</evidence>
<reference evidence="9 10" key="1">
    <citation type="submission" date="2016-11" db="EMBL/GenBank/DDBJ databases">
        <authorList>
            <person name="Jaros S."/>
            <person name="Januszkiewicz K."/>
            <person name="Wedrychowicz H."/>
        </authorList>
    </citation>
    <scope>NUCLEOTIDE SEQUENCE [LARGE SCALE GENOMIC DNA]</scope>
    <source>
        <strain evidence="9 10">DSM 17459</strain>
    </source>
</reference>
<dbReference type="PROSITE" id="PS51170">
    <property type="entry name" value="CW"/>
    <property type="match status" value="9"/>
</dbReference>
<dbReference type="RefSeq" id="WP_072849609.1">
    <property type="nucleotide sequence ID" value="NZ_FQVI01000003.1"/>
</dbReference>
<dbReference type="Pfam" id="PF20578">
    <property type="entry name" value="aBig_2"/>
    <property type="match status" value="4"/>
</dbReference>
<sequence>MKKAKRAIAWMLSVIMTVGCCIPAGAAPNETEGGTNPAPLAWYPLTEDVSDYSGNDFNGELVGGAAVGADGLYLPGGGKQRDYVKLPGEIFQGEENLTISVWLKSNTAKGNYAALFFGTPANASRVPTNYWLFNPTNPNNLFKSVFTDSDNESKPWETEAGVAAHDTSVYQNKWVHYTTVLTPDSVEGYVNGRLVGTAEKTKTVAEFGDVLEAYIGRSNYLDDPDYSGTFQDLRVYGEALDAQGVADVYEDTETVTEPIIDSLLEDAKSQLDLGDLSAVTGNLKLPTEGANGTAVTWETSDPTVISTAGEVFLGDEAKDAVLTATLSIGEQSVQREFAVHTLPQSEVSGYVLGKLNLPYTISEHTVLPESIEGRAITWSSDNPAILGDDGVLHGPEAGFEKVTLTAQIDLGADGLQSKQFQVQVAESGASLAAGYTRSTSNKEIGKSMHLALSADGSAYEALHNNMGLLFAKTYNVDAEGDESKILSEPYIFRMPDGTFGIVAVRAQTSGTDAEDAGKVLFCTSEDLIDYQEIGMIDLKTEGIIKAPACEYDGANEQYRITWKGEDGNTYSNTIADLNSLSCDDTPKEGVAADKASAELGIPNAESGNVIPVTKAEAERLQNRLGEIVNTGVSLNQEQVTTSTGEAADLSGIKASLTYSDGQTFQRSVDWDTTDVNWKQPGTYTVKGTIRQSDMDFPVIQNRADPNILYYNGMYYFIATDENGQGKLYIRSGKTVSELKNAQDHLILNKTSSGDMSGSLWAPELHVVNGELYIFFAASTNGAWNAVQCRLMKLKTPDADPTNADNWEAPVRVVRKDGSALYSEGITLDMTYIEENGVSYVVWAERRINPTWSSNIMIATIDPEKPYQLTSDPVRLCAPDYGWDRNTTPVDEGPFVIRNKEGQLFITFSGAGVNPSYCVGMLTCTNADDMLNPDSWQKSNYPILLSESVPGEYGPGHNSYYVNEDGNYVNVYHALPQNSGGKRHTGIREVYWSVDGTPILDMTADEAVLPENKEVSVEVVVEGDPIVDEKELILNYDFSSVEGNIVKDMSGKGNDGEIKGKGASVQNGTLTLPGGAAGSSAGYVQLPTGMFDNQDTLTISVWLKNQTGKGNYAAMFFGTTESLPLQYWLLNPCNPGGRMKSVVTNSVNAGQPYMTEYGFSPTDGKNGVDGPVTDDSWGLYTTVIQPGFITAYFNGEKVGSVKTARNVSDFGEDLAAYIGRSSYNDMFYKGQVRNVKVSADTWTQDDVSKEYGKGLAELDALALQMDKTTVVDDITLITEGAYGSTIAWASSDENVIAPDGTVTRPAKGKGDAEITLTATVTNMEQSVTKEFVITVLENDPSKDLMLKAQEIDLNTYFVTSNLKLPADIDGISITWSSSSELIKKDGTVTRPEAGKGNQEVTLTATLTQNQASASRDFKLVVVEKYSSLLTYVTTGNTQRSDALFLAALKDGTYEALNNGKAILYGNGGTQMGSPSLFRKADGTYGLIASVNNDSSSVLLYESEDLISFTNEKQAELAPGKKVKNPVCIYDGSTETYKIYWDGNDGKSYVTGTKDFTVFGETKEAAKPDSLFGITQTLPGNAVKEESNAFEVTKAEYDAVTNKYSRIKNTGISSVDGVTVEKGGEIELPSKVTASYSDGSSKDMAVEWDTDGVNLNIPGTYEVTGEVAQTEYFNPLIEERADPCVTYDEENDCYYFTASYPTRKVNDPEGYDRIVLRTAKTINGLKDAEEIVIWDEKDHPQGRYIWAPEIHKIGDTWCVLFTASLVENNVWNLKPHIITCEGTAEGGVMNPDNWGEAQRVDLVEGDLDYQGLSIDMTYFEANGQSYYAWSEKPGSANIYIATVDPSNPSKLTSKKVMLSSPDFAWEWNAGQYINEGPAVIQNDGKVYLCFSGATVDDKYCVGMLSADAGADLLDQESWTKNPYPIFTTTDCEVFGNDELGNTQVGPGHNSFTVDQAGNPVIVYHARTKGQKLGPGDGGLDDPGRHARAKSVNFAADGTPVLYMTAEEELAPENRTITTTVTVSGDVEEPVEIKITPAEAVIPAESSLPLTAAGSYEGELTWRSSNTRIAVVDQNGVVTGVRVGTATVTAEDSKGNQGTAKITVTKKLQPHWVAENGKWKYSNGDGTYAENCWRQIRGQWYHFNEDGYMQTGWILDGGQWYYLNRDGIMETGWILDGGQWYYLRDNGVMATGWLSEGKTWYYLKANGAMATGWLLDGKTWYYLKASGAMATGWLLDGKTWYYLKSSGAMATGWLLDGKTWYYLKGNGAMATGWLLDGKTWYYLKSSGAMATGWIQVSGKWYYLKDNGAMASNTWIGKYYVNGSGVWTKTR</sequence>
<proteinExistence type="inferred from homology"/>
<gene>
    <name evidence="9" type="ORF">SAMN02745158_01064</name>
</gene>
<dbReference type="Pfam" id="PF07532">
    <property type="entry name" value="Big_4"/>
    <property type="match status" value="2"/>
</dbReference>
<dbReference type="STRING" id="1122155.SAMN02745158_01064"/>
<comment type="similarity">
    <text evidence="1">Belongs to the glycosyl hydrolase 43 family.</text>
</comment>
<evidence type="ECO:0000256" key="1">
    <source>
        <dbReference type="ARBA" id="ARBA00009865"/>
    </source>
</evidence>
<dbReference type="InterPro" id="IPR046780">
    <property type="entry name" value="aBig_2"/>
</dbReference>
<feature type="repeat" description="Cell wall-binding" evidence="6">
    <location>
        <begin position="2147"/>
        <end position="2166"/>
    </location>
</feature>
<dbReference type="CDD" id="cd18818">
    <property type="entry name" value="GH43_GbtXyl43B-like"/>
    <property type="match status" value="1"/>
</dbReference>
<evidence type="ECO:0000313" key="10">
    <source>
        <dbReference type="Proteomes" id="UP000184245"/>
    </source>
</evidence>
<dbReference type="InterPro" id="IPR023296">
    <property type="entry name" value="Glyco_hydro_beta-prop_sf"/>
</dbReference>
<accession>A0A1M4V0G0</accession>
<feature type="repeat" description="Cell wall-binding" evidence="6">
    <location>
        <begin position="2207"/>
        <end position="2226"/>
    </location>
</feature>
<evidence type="ECO:0000259" key="8">
    <source>
        <dbReference type="SMART" id="SM00635"/>
    </source>
</evidence>
<dbReference type="Pfam" id="PF04616">
    <property type="entry name" value="Glyco_hydro_43"/>
    <property type="match status" value="2"/>
</dbReference>
<feature type="repeat" description="Cell wall-binding" evidence="6">
    <location>
        <begin position="2187"/>
        <end position="2206"/>
    </location>
</feature>
<dbReference type="GO" id="GO:0004553">
    <property type="term" value="F:hydrolase activity, hydrolyzing O-glycosyl compounds"/>
    <property type="evidence" value="ECO:0007669"/>
    <property type="project" value="InterPro"/>
</dbReference>
<feature type="repeat" description="Cell wall-binding" evidence="6">
    <location>
        <begin position="2247"/>
        <end position="2266"/>
    </location>
</feature>
<dbReference type="InterPro" id="IPR011081">
    <property type="entry name" value="Big_4"/>
</dbReference>
<dbReference type="InterPro" id="IPR003343">
    <property type="entry name" value="Big_2"/>
</dbReference>
<evidence type="ECO:0000256" key="4">
    <source>
        <dbReference type="ARBA" id="ARBA00022801"/>
    </source>
</evidence>